<feature type="compositionally biased region" description="Basic and acidic residues" evidence="1">
    <location>
        <begin position="37"/>
        <end position="47"/>
    </location>
</feature>
<feature type="region of interest" description="Disordered" evidence="1">
    <location>
        <begin position="37"/>
        <end position="62"/>
    </location>
</feature>
<accession>A0AAV4Q1U3</accession>
<sequence>MTFCYLTLPKHNTKGIDQPMKQARTISLSIISRGFFPERLEGRRPGEEDGADPGTSSHPIKTGIRQRDIRFWGVRRKSGMHVLLTFFGKG</sequence>
<comment type="caution">
    <text evidence="2">The sequence shown here is derived from an EMBL/GenBank/DDBJ whole genome shotgun (WGS) entry which is preliminary data.</text>
</comment>
<dbReference type="Proteomes" id="UP001054945">
    <property type="component" value="Unassembled WGS sequence"/>
</dbReference>
<reference evidence="2 3" key="1">
    <citation type="submission" date="2021-06" db="EMBL/GenBank/DDBJ databases">
        <title>Caerostris extrusa draft genome.</title>
        <authorList>
            <person name="Kono N."/>
            <person name="Arakawa K."/>
        </authorList>
    </citation>
    <scope>NUCLEOTIDE SEQUENCE [LARGE SCALE GENOMIC DNA]</scope>
</reference>
<evidence type="ECO:0000313" key="2">
    <source>
        <dbReference type="EMBL" id="GIY03598.1"/>
    </source>
</evidence>
<protein>
    <submittedName>
        <fullName evidence="2">Uncharacterized protein</fullName>
    </submittedName>
</protein>
<dbReference type="EMBL" id="BPLR01005601">
    <property type="protein sequence ID" value="GIY03598.1"/>
    <property type="molecule type" value="Genomic_DNA"/>
</dbReference>
<proteinExistence type="predicted"/>
<keyword evidence="3" id="KW-1185">Reference proteome</keyword>
<evidence type="ECO:0000313" key="3">
    <source>
        <dbReference type="Proteomes" id="UP001054945"/>
    </source>
</evidence>
<name>A0AAV4Q1U3_CAEEX</name>
<gene>
    <name evidence="2" type="ORF">CEXT_262901</name>
</gene>
<evidence type="ECO:0000256" key="1">
    <source>
        <dbReference type="SAM" id="MobiDB-lite"/>
    </source>
</evidence>
<organism evidence="2 3">
    <name type="scientific">Caerostris extrusa</name>
    <name type="common">Bark spider</name>
    <name type="synonym">Caerostris bankana</name>
    <dbReference type="NCBI Taxonomy" id="172846"/>
    <lineage>
        <taxon>Eukaryota</taxon>
        <taxon>Metazoa</taxon>
        <taxon>Ecdysozoa</taxon>
        <taxon>Arthropoda</taxon>
        <taxon>Chelicerata</taxon>
        <taxon>Arachnida</taxon>
        <taxon>Araneae</taxon>
        <taxon>Araneomorphae</taxon>
        <taxon>Entelegynae</taxon>
        <taxon>Araneoidea</taxon>
        <taxon>Araneidae</taxon>
        <taxon>Caerostris</taxon>
    </lineage>
</organism>
<dbReference type="AlphaFoldDB" id="A0AAV4Q1U3"/>